<dbReference type="Pfam" id="PF04325">
    <property type="entry name" value="DUF465"/>
    <property type="match status" value="1"/>
</dbReference>
<accession>A0A841JRT4</accession>
<sequence>MDLEANRLPDSAEIHQLEQEHRRYSEQLEVLIQKPYLSEEEQLEEVRLKKLKLRIKDQLAARRSGQHLRAYVA</sequence>
<dbReference type="RefSeq" id="WP_156186210.1">
    <property type="nucleotide sequence ID" value="NZ_JACHEK010000002.1"/>
</dbReference>
<evidence type="ECO:0000313" key="2">
    <source>
        <dbReference type="Proteomes" id="UP000538666"/>
    </source>
</evidence>
<organism evidence="1 2">
    <name type="scientific">Silvibacterium bohemicum</name>
    <dbReference type="NCBI Taxonomy" id="1577686"/>
    <lineage>
        <taxon>Bacteria</taxon>
        <taxon>Pseudomonadati</taxon>
        <taxon>Acidobacteriota</taxon>
        <taxon>Terriglobia</taxon>
        <taxon>Terriglobales</taxon>
        <taxon>Acidobacteriaceae</taxon>
        <taxon>Silvibacterium</taxon>
    </lineage>
</organism>
<dbReference type="EMBL" id="JACHEK010000002">
    <property type="protein sequence ID" value="MBB6143237.1"/>
    <property type="molecule type" value="Genomic_DNA"/>
</dbReference>
<dbReference type="Gene3D" id="6.10.280.50">
    <property type="match status" value="1"/>
</dbReference>
<dbReference type="Proteomes" id="UP000538666">
    <property type="component" value="Unassembled WGS sequence"/>
</dbReference>
<keyword evidence="2" id="KW-1185">Reference proteome</keyword>
<dbReference type="InterPro" id="IPR007420">
    <property type="entry name" value="DUF465"/>
</dbReference>
<comment type="caution">
    <text evidence="1">The sequence shown here is derived from an EMBL/GenBank/DDBJ whole genome shotgun (WGS) entry which is preliminary data.</text>
</comment>
<proteinExistence type="predicted"/>
<dbReference type="InterPro" id="IPR038444">
    <property type="entry name" value="DUF465_sf"/>
</dbReference>
<evidence type="ECO:0000313" key="1">
    <source>
        <dbReference type="EMBL" id="MBB6143237.1"/>
    </source>
</evidence>
<gene>
    <name evidence="1" type="ORF">HNQ77_001181</name>
</gene>
<reference evidence="1 2" key="1">
    <citation type="submission" date="2020-08" db="EMBL/GenBank/DDBJ databases">
        <title>Genomic Encyclopedia of Type Strains, Phase IV (KMG-IV): sequencing the most valuable type-strain genomes for metagenomic binning, comparative biology and taxonomic classification.</title>
        <authorList>
            <person name="Goeker M."/>
        </authorList>
    </citation>
    <scope>NUCLEOTIDE SEQUENCE [LARGE SCALE GENOMIC DNA]</scope>
    <source>
        <strain evidence="1 2">DSM 103733</strain>
    </source>
</reference>
<protein>
    <recommendedName>
        <fullName evidence="3">DUF465 domain-containing protein</fullName>
    </recommendedName>
</protein>
<dbReference type="AlphaFoldDB" id="A0A841JRT4"/>
<evidence type="ECO:0008006" key="3">
    <source>
        <dbReference type="Google" id="ProtNLM"/>
    </source>
</evidence>
<name>A0A841JRT4_9BACT</name>
<dbReference type="OrthoDB" id="122956at2"/>